<keyword evidence="2" id="KW-1185">Reference proteome</keyword>
<gene>
    <name evidence="1" type="ORF">BN2614_LOCUS2</name>
</gene>
<dbReference type="Proteomes" id="UP000269945">
    <property type="component" value="Unassembled WGS sequence"/>
</dbReference>
<sequence length="45" mass="5189">MSCDSAKLLCPFNVEHVVVKENVWPYLHQNRTFGGSSKEKSFVYL</sequence>
<name>A0A9X9PVF1_GULGU</name>
<reference evidence="1 2" key="1">
    <citation type="submission" date="2018-10" db="EMBL/GenBank/DDBJ databases">
        <authorList>
            <person name="Ekblom R."/>
            <person name="Jareborg N."/>
        </authorList>
    </citation>
    <scope>NUCLEOTIDE SEQUENCE [LARGE SCALE GENOMIC DNA]</scope>
    <source>
        <tissue evidence="1">Muscle</tissue>
    </source>
</reference>
<protein>
    <submittedName>
        <fullName evidence="1">Uncharacterized protein</fullName>
    </submittedName>
</protein>
<proteinExistence type="predicted"/>
<comment type="caution">
    <text evidence="1">The sequence shown here is derived from an EMBL/GenBank/DDBJ whole genome shotgun (WGS) entry which is preliminary data.</text>
</comment>
<evidence type="ECO:0000313" key="2">
    <source>
        <dbReference type="Proteomes" id="UP000269945"/>
    </source>
</evidence>
<dbReference type="AlphaFoldDB" id="A0A9X9PVF1"/>
<dbReference type="EMBL" id="CYRY02003681">
    <property type="protein sequence ID" value="VCW68272.1"/>
    <property type="molecule type" value="Genomic_DNA"/>
</dbReference>
<organism evidence="1 2">
    <name type="scientific">Gulo gulo</name>
    <name type="common">Wolverine</name>
    <name type="synonym">Gluton</name>
    <dbReference type="NCBI Taxonomy" id="48420"/>
    <lineage>
        <taxon>Eukaryota</taxon>
        <taxon>Metazoa</taxon>
        <taxon>Chordata</taxon>
        <taxon>Craniata</taxon>
        <taxon>Vertebrata</taxon>
        <taxon>Euteleostomi</taxon>
        <taxon>Mammalia</taxon>
        <taxon>Eutheria</taxon>
        <taxon>Laurasiatheria</taxon>
        <taxon>Carnivora</taxon>
        <taxon>Caniformia</taxon>
        <taxon>Musteloidea</taxon>
        <taxon>Mustelidae</taxon>
        <taxon>Guloninae</taxon>
        <taxon>Gulo</taxon>
    </lineage>
</organism>
<evidence type="ECO:0000313" key="1">
    <source>
        <dbReference type="EMBL" id="VCW68272.1"/>
    </source>
</evidence>
<accession>A0A9X9PVF1</accession>